<sequence length="843" mass="94536">MKGSFKPLEKSETITMLVTLCGISLLIAASVVLVHAQPGFISIDCGIQRNGGYKDETTNIIYTSDDDYIDTGVNGQISSAYMSTSTPPNLYNTLRSFPNGTRNCYNLSPFGGGKGNRYLIRTHFMYGNYDGQNRPPRFDLYVGVNFWVTVLFLNASQSVYYEIVHVSRTKNVSVCLVNTGAAWEAPPFISGLELRPLRDANYGGATEDSSLVLIQRINYGEWRYEIRYPLDPFDRIWKPYVRNALLNPIATTSPMVRDNNSFNLPPLVMSTAVTQQPLEIILPNVFPDGYHIYLHVAELTPPKRDESREFIVKLNGIVFSQPVQLTYLFAFTIYTPRPWKANGYKLSMEETTASTLPPILNAAEMYQVLEMSYSPTYEQDVEAIINVKNTYNIKKGWSGDPCFQNVSWDGLNCNTNDSGLPRIVSLNLSFSGLYGEISPSFAEIDLIQTLNLSNNQLSGSIPQPLLEKMNNNHEETQNAYSSHPIPSLIELASGGSIVPASSTFRNERTNSSLHLDDWRFTYANIERMTRNFETSIGKGGFGTVYLGYKDNGARVAVKILSQTPKQGTQEFRNEVNEQSLQCNSFFEKPIEVLMKVQHKNLVPFTGYCDDGLNRALVYEYMSGGNLKKYLENDTGPADWRQRLQIAVDVAKGLEHLHSKCEPRIVHRDIKSENILLDEKLVAKVADFGICKFFPEDVTRVMTRVIGSFGYIDPEYQLTQTLNEKTDVYSYGVVLYELITGKPAIIKNLTPAPLHVPNWVCGKSDINDVADPRLEGKYHRMSLGKAIQIAKKCTSPAPTSRPTMGMVVSELNVCLDFEKAHRTSQNFDDTGSSSVDFYTPSSTI</sequence>
<comment type="caution">
    <text evidence="11">The sequence shown here is derived from an EMBL/GenBank/DDBJ whole genome shotgun (WGS) entry which is preliminary data.</text>
</comment>
<dbReference type="InterPro" id="IPR008271">
    <property type="entry name" value="Ser/Thr_kinase_AS"/>
</dbReference>
<feature type="binding site" evidence="9">
    <location>
        <position position="558"/>
    </location>
    <ligand>
        <name>ATP</name>
        <dbReference type="ChEBI" id="CHEBI:30616"/>
    </ligand>
</feature>
<evidence type="ECO:0000313" key="11">
    <source>
        <dbReference type="EMBL" id="KAK1267512.1"/>
    </source>
</evidence>
<dbReference type="AlphaFoldDB" id="A0AAV9ATY1"/>
<evidence type="ECO:0000256" key="2">
    <source>
        <dbReference type="ARBA" id="ARBA00022679"/>
    </source>
</evidence>
<keyword evidence="3" id="KW-0812">Transmembrane</keyword>
<keyword evidence="11" id="KW-0675">Receptor</keyword>
<keyword evidence="4 9" id="KW-0547">Nucleotide-binding</keyword>
<protein>
    <submittedName>
        <fullName evidence="11">LRR receptor-like serine/threonine-protein kinase</fullName>
    </submittedName>
</protein>
<evidence type="ECO:0000256" key="9">
    <source>
        <dbReference type="PROSITE-ProRule" id="PRU10141"/>
    </source>
</evidence>
<dbReference type="InterPro" id="IPR032675">
    <property type="entry name" value="LRR_dom_sf"/>
</dbReference>
<gene>
    <name evidence="11" type="ORF">QJS04_geneDACA002582</name>
</gene>
<dbReference type="InterPro" id="IPR017441">
    <property type="entry name" value="Protein_kinase_ATP_BS"/>
</dbReference>
<dbReference type="Pfam" id="PF12819">
    <property type="entry name" value="Malectin_like"/>
    <property type="match status" value="1"/>
</dbReference>
<dbReference type="InterPro" id="IPR011009">
    <property type="entry name" value="Kinase-like_dom_sf"/>
</dbReference>
<proteinExistence type="predicted"/>
<dbReference type="PROSITE" id="PS50011">
    <property type="entry name" value="PROTEIN_KINASE_DOM"/>
    <property type="match status" value="1"/>
</dbReference>
<dbReference type="PROSITE" id="PS00107">
    <property type="entry name" value="PROTEIN_KINASE_ATP"/>
    <property type="match status" value="1"/>
</dbReference>
<dbReference type="SUPFAM" id="SSF56112">
    <property type="entry name" value="Protein kinase-like (PK-like)"/>
    <property type="match status" value="1"/>
</dbReference>
<keyword evidence="6 9" id="KW-0067">ATP-binding</keyword>
<evidence type="ECO:0000259" key="10">
    <source>
        <dbReference type="PROSITE" id="PS50011"/>
    </source>
</evidence>
<dbReference type="FunFam" id="1.10.510.10:FF:000095">
    <property type="entry name" value="protein STRUBBELIG-RECEPTOR FAMILY 8"/>
    <property type="match status" value="1"/>
</dbReference>
<accession>A0AAV9ATY1</accession>
<dbReference type="Proteomes" id="UP001179952">
    <property type="component" value="Unassembled WGS sequence"/>
</dbReference>
<evidence type="ECO:0000256" key="3">
    <source>
        <dbReference type="ARBA" id="ARBA00022692"/>
    </source>
</evidence>
<dbReference type="PANTHER" id="PTHR45631:SF202">
    <property type="entry name" value="SENESCENCE-INDUCED RECEPTOR-LIKE SERINE_THREONINE-PROTEIN KINASE"/>
    <property type="match status" value="1"/>
</dbReference>
<dbReference type="InterPro" id="IPR024788">
    <property type="entry name" value="Malectin-like_Carb-bd_dom"/>
</dbReference>
<evidence type="ECO:0000256" key="5">
    <source>
        <dbReference type="ARBA" id="ARBA00022777"/>
    </source>
</evidence>
<comment type="subcellular location">
    <subcellularLocation>
        <location evidence="1">Cell membrane</location>
        <topology evidence="1">Single-pass membrane protein</topology>
    </subcellularLocation>
</comment>
<evidence type="ECO:0000256" key="8">
    <source>
        <dbReference type="ARBA" id="ARBA00023136"/>
    </source>
</evidence>
<dbReference type="EMBL" id="JAUJYN010000007">
    <property type="protein sequence ID" value="KAK1267512.1"/>
    <property type="molecule type" value="Genomic_DNA"/>
</dbReference>
<name>A0AAV9ATY1_ACOGR</name>
<dbReference type="Gene3D" id="1.10.510.10">
    <property type="entry name" value="Transferase(Phosphotransferase) domain 1"/>
    <property type="match status" value="1"/>
</dbReference>
<dbReference type="PROSITE" id="PS00108">
    <property type="entry name" value="PROTEIN_KINASE_ST"/>
    <property type="match status" value="1"/>
</dbReference>
<keyword evidence="2" id="KW-0808">Transferase</keyword>
<dbReference type="Pfam" id="PF00069">
    <property type="entry name" value="Pkinase"/>
    <property type="match status" value="1"/>
</dbReference>
<dbReference type="Gene3D" id="3.30.200.20">
    <property type="entry name" value="Phosphorylase Kinase, domain 1"/>
    <property type="match status" value="1"/>
</dbReference>
<keyword evidence="12" id="KW-1185">Reference proteome</keyword>
<keyword evidence="8" id="KW-0472">Membrane</keyword>
<dbReference type="InterPro" id="IPR000719">
    <property type="entry name" value="Prot_kinase_dom"/>
</dbReference>
<dbReference type="SMART" id="SM00220">
    <property type="entry name" value="S_TKc"/>
    <property type="match status" value="1"/>
</dbReference>
<evidence type="ECO:0000256" key="6">
    <source>
        <dbReference type="ARBA" id="ARBA00022840"/>
    </source>
</evidence>
<keyword evidence="7" id="KW-1133">Transmembrane helix</keyword>
<dbReference type="GO" id="GO:0004672">
    <property type="term" value="F:protein kinase activity"/>
    <property type="evidence" value="ECO:0007669"/>
    <property type="project" value="InterPro"/>
</dbReference>
<dbReference type="Gene3D" id="3.80.10.10">
    <property type="entry name" value="Ribonuclease Inhibitor"/>
    <property type="match status" value="1"/>
</dbReference>
<evidence type="ECO:0000256" key="1">
    <source>
        <dbReference type="ARBA" id="ARBA00004162"/>
    </source>
</evidence>
<reference evidence="11" key="1">
    <citation type="journal article" date="2023" name="Nat. Commun.">
        <title>Diploid and tetraploid genomes of Acorus and the evolution of monocots.</title>
        <authorList>
            <person name="Ma L."/>
            <person name="Liu K.W."/>
            <person name="Li Z."/>
            <person name="Hsiao Y.Y."/>
            <person name="Qi Y."/>
            <person name="Fu T."/>
            <person name="Tang G.D."/>
            <person name="Zhang D."/>
            <person name="Sun W.H."/>
            <person name="Liu D.K."/>
            <person name="Li Y."/>
            <person name="Chen G.Z."/>
            <person name="Liu X.D."/>
            <person name="Liao X.Y."/>
            <person name="Jiang Y.T."/>
            <person name="Yu X."/>
            <person name="Hao Y."/>
            <person name="Huang J."/>
            <person name="Zhao X.W."/>
            <person name="Ke S."/>
            <person name="Chen Y.Y."/>
            <person name="Wu W.L."/>
            <person name="Hsu J.L."/>
            <person name="Lin Y.F."/>
            <person name="Huang M.D."/>
            <person name="Li C.Y."/>
            <person name="Huang L."/>
            <person name="Wang Z.W."/>
            <person name="Zhao X."/>
            <person name="Zhong W.Y."/>
            <person name="Peng D.H."/>
            <person name="Ahmad S."/>
            <person name="Lan S."/>
            <person name="Zhang J.S."/>
            <person name="Tsai W.C."/>
            <person name="Van de Peer Y."/>
            <person name="Liu Z.J."/>
        </authorList>
    </citation>
    <scope>NUCLEOTIDE SEQUENCE</scope>
    <source>
        <strain evidence="11">SCP</strain>
    </source>
</reference>
<dbReference type="SUPFAM" id="SSF52058">
    <property type="entry name" value="L domain-like"/>
    <property type="match status" value="1"/>
</dbReference>
<dbReference type="GO" id="GO:0005886">
    <property type="term" value="C:plasma membrane"/>
    <property type="evidence" value="ECO:0007669"/>
    <property type="project" value="UniProtKB-SubCell"/>
</dbReference>
<evidence type="ECO:0000256" key="4">
    <source>
        <dbReference type="ARBA" id="ARBA00022741"/>
    </source>
</evidence>
<organism evidence="11 12">
    <name type="scientific">Acorus gramineus</name>
    <name type="common">Dwarf sweet flag</name>
    <dbReference type="NCBI Taxonomy" id="55184"/>
    <lineage>
        <taxon>Eukaryota</taxon>
        <taxon>Viridiplantae</taxon>
        <taxon>Streptophyta</taxon>
        <taxon>Embryophyta</taxon>
        <taxon>Tracheophyta</taxon>
        <taxon>Spermatophyta</taxon>
        <taxon>Magnoliopsida</taxon>
        <taxon>Liliopsida</taxon>
        <taxon>Acoraceae</taxon>
        <taxon>Acorus</taxon>
    </lineage>
</organism>
<dbReference type="GO" id="GO:0005524">
    <property type="term" value="F:ATP binding"/>
    <property type="evidence" value="ECO:0007669"/>
    <property type="project" value="UniProtKB-UniRule"/>
</dbReference>
<dbReference type="PANTHER" id="PTHR45631">
    <property type="entry name" value="OS07G0107800 PROTEIN-RELATED"/>
    <property type="match status" value="1"/>
</dbReference>
<evidence type="ECO:0000256" key="7">
    <source>
        <dbReference type="ARBA" id="ARBA00022989"/>
    </source>
</evidence>
<evidence type="ECO:0000313" key="12">
    <source>
        <dbReference type="Proteomes" id="UP001179952"/>
    </source>
</evidence>
<keyword evidence="5 11" id="KW-0418">Kinase</keyword>
<feature type="domain" description="Protein kinase" evidence="10">
    <location>
        <begin position="530"/>
        <end position="814"/>
    </location>
</feature>
<reference evidence="11" key="2">
    <citation type="submission" date="2023-06" db="EMBL/GenBank/DDBJ databases">
        <authorList>
            <person name="Ma L."/>
            <person name="Liu K.-W."/>
            <person name="Li Z."/>
            <person name="Hsiao Y.-Y."/>
            <person name="Qi Y."/>
            <person name="Fu T."/>
            <person name="Tang G."/>
            <person name="Zhang D."/>
            <person name="Sun W.-H."/>
            <person name="Liu D.-K."/>
            <person name="Li Y."/>
            <person name="Chen G.-Z."/>
            <person name="Liu X.-D."/>
            <person name="Liao X.-Y."/>
            <person name="Jiang Y.-T."/>
            <person name="Yu X."/>
            <person name="Hao Y."/>
            <person name="Huang J."/>
            <person name="Zhao X.-W."/>
            <person name="Ke S."/>
            <person name="Chen Y.-Y."/>
            <person name="Wu W.-L."/>
            <person name="Hsu J.-L."/>
            <person name="Lin Y.-F."/>
            <person name="Huang M.-D."/>
            <person name="Li C.-Y."/>
            <person name="Huang L."/>
            <person name="Wang Z.-W."/>
            <person name="Zhao X."/>
            <person name="Zhong W.-Y."/>
            <person name="Peng D.-H."/>
            <person name="Ahmad S."/>
            <person name="Lan S."/>
            <person name="Zhang J.-S."/>
            <person name="Tsai W.-C."/>
            <person name="Van De Peer Y."/>
            <person name="Liu Z.-J."/>
        </authorList>
    </citation>
    <scope>NUCLEOTIDE SEQUENCE</scope>
    <source>
        <strain evidence="11">SCP</strain>
        <tissue evidence="11">Leaves</tissue>
    </source>
</reference>